<evidence type="ECO:0000256" key="1">
    <source>
        <dbReference type="SAM" id="SignalP"/>
    </source>
</evidence>
<organism evidence="2 3">
    <name type="scientific">Duganella sacchari</name>
    <dbReference type="NCBI Taxonomy" id="551987"/>
    <lineage>
        <taxon>Bacteria</taxon>
        <taxon>Pseudomonadati</taxon>
        <taxon>Pseudomonadota</taxon>
        <taxon>Betaproteobacteria</taxon>
        <taxon>Burkholderiales</taxon>
        <taxon>Oxalobacteraceae</taxon>
        <taxon>Telluria group</taxon>
        <taxon>Duganella</taxon>
    </lineage>
</organism>
<keyword evidence="1" id="KW-0732">Signal</keyword>
<feature type="signal peptide" evidence="1">
    <location>
        <begin position="1"/>
        <end position="20"/>
    </location>
</feature>
<proteinExistence type="predicted"/>
<sequence>MKVCVSLLSTLSLLACGAVAAQDDRYRDERGEDIQLVCYGGAEKPTAEVRSGFEWDAQQHKYVPKQSVETGKSNFQATINVSIRGDRAEIQLPNSLIPPLHGDSDNGWWRLTDLIVGHDEIRGEFRLNALNQPRLSINRRSGAITIDGMIKFSGRCDPDDGHRRF</sequence>
<dbReference type="OrthoDB" id="8702453at2"/>
<keyword evidence="3" id="KW-1185">Reference proteome</keyword>
<gene>
    <name evidence="2" type="ORF">SAMN05192549_10498</name>
</gene>
<evidence type="ECO:0000313" key="3">
    <source>
        <dbReference type="Proteomes" id="UP000184339"/>
    </source>
</evidence>
<name>A0A1M7NPV6_9BURK</name>
<dbReference type="STRING" id="551987.SAMN05192549_10498"/>
<dbReference type="PROSITE" id="PS51257">
    <property type="entry name" value="PROKAR_LIPOPROTEIN"/>
    <property type="match status" value="1"/>
</dbReference>
<protein>
    <submittedName>
        <fullName evidence="2">Uncharacterized protein</fullName>
    </submittedName>
</protein>
<evidence type="ECO:0000313" key="2">
    <source>
        <dbReference type="EMBL" id="SHN05892.1"/>
    </source>
</evidence>
<accession>A0A1M7NPV6</accession>
<dbReference type="AlphaFoldDB" id="A0A1M7NPV6"/>
<dbReference type="EMBL" id="FRCX01000004">
    <property type="protein sequence ID" value="SHN05892.1"/>
    <property type="molecule type" value="Genomic_DNA"/>
</dbReference>
<feature type="chain" id="PRO_5013360029" evidence="1">
    <location>
        <begin position="21"/>
        <end position="165"/>
    </location>
</feature>
<dbReference type="Proteomes" id="UP000184339">
    <property type="component" value="Unassembled WGS sequence"/>
</dbReference>
<reference evidence="3" key="1">
    <citation type="submission" date="2016-11" db="EMBL/GenBank/DDBJ databases">
        <authorList>
            <person name="Varghese N."/>
            <person name="Submissions S."/>
        </authorList>
    </citation>
    <scope>NUCLEOTIDE SEQUENCE [LARGE SCALE GENOMIC DNA]</scope>
    <source>
        <strain evidence="3">Sac-22</strain>
    </source>
</reference>
<dbReference type="RefSeq" id="WP_072783871.1">
    <property type="nucleotide sequence ID" value="NZ_FRCX01000004.1"/>
</dbReference>